<dbReference type="AlphaFoldDB" id="A0AAU7F9Y2"/>
<feature type="transmembrane region" description="Helical" evidence="6">
    <location>
        <begin position="122"/>
        <end position="141"/>
    </location>
</feature>
<evidence type="ECO:0000256" key="6">
    <source>
        <dbReference type="SAM" id="Phobius"/>
    </source>
</evidence>
<feature type="transmembrane region" description="Helical" evidence="6">
    <location>
        <begin position="224"/>
        <end position="247"/>
    </location>
</feature>
<dbReference type="KEGG" id="cmav:ABHF33_04335"/>
<dbReference type="PANTHER" id="PTHR32322:SF2">
    <property type="entry name" value="EAMA DOMAIN-CONTAINING PROTEIN"/>
    <property type="match status" value="1"/>
</dbReference>
<dbReference type="RefSeq" id="WP_348945805.1">
    <property type="nucleotide sequence ID" value="NZ_CP157355.1"/>
</dbReference>
<evidence type="ECO:0000256" key="5">
    <source>
        <dbReference type="ARBA" id="ARBA00023136"/>
    </source>
</evidence>
<dbReference type="EMBL" id="CP157355">
    <property type="protein sequence ID" value="XBM01520.1"/>
    <property type="molecule type" value="Genomic_DNA"/>
</dbReference>
<feature type="transmembrane region" description="Helical" evidence="6">
    <location>
        <begin position="38"/>
        <end position="57"/>
    </location>
</feature>
<dbReference type="Pfam" id="PF00892">
    <property type="entry name" value="EamA"/>
    <property type="match status" value="1"/>
</dbReference>
<reference evidence="8" key="1">
    <citation type="submission" date="2024-05" db="EMBL/GenBank/DDBJ databases">
        <authorList>
            <person name="Yang L."/>
            <person name="Pan L."/>
        </authorList>
    </citation>
    <scope>NUCLEOTIDE SEQUENCE</scope>
    <source>
        <strain evidence="8">FCG-7</strain>
    </source>
</reference>
<evidence type="ECO:0000256" key="4">
    <source>
        <dbReference type="ARBA" id="ARBA00022989"/>
    </source>
</evidence>
<evidence type="ECO:0000256" key="2">
    <source>
        <dbReference type="ARBA" id="ARBA00007362"/>
    </source>
</evidence>
<keyword evidence="4 6" id="KW-1133">Transmembrane helix</keyword>
<evidence type="ECO:0000313" key="8">
    <source>
        <dbReference type="EMBL" id="XBM01520.1"/>
    </source>
</evidence>
<keyword evidence="3 6" id="KW-0812">Transmembrane</keyword>
<sequence>MVKGLVYGALAGAVWGGVFLVPRWLGEFSPMALMTGRYVAYGLVSLLLLLPLLRQLLPRLSQHDWLVLAALSVSGNLLYYFLLVVAVQYVGVAPTSLVIGMVPVVVTLVGARERDAIALRHLLWPLLAIVAGAACISYDVFASELADDLAQNQSGKLLGLLAAFGALLAWSFYAIGNARHLSRRPDLGSHEWSLLTGLLTGLMAFLLAFLYFSPAIGGAPAEQISLNFLLLMAALAVGPSVIGTGLWNAATRRLPLTLGGQLLIFETVFALLYGFVYEVRWPRMLESVAIVLLLGGVLASSWTHARQPADKSAA</sequence>
<dbReference type="GO" id="GO:0016020">
    <property type="term" value="C:membrane"/>
    <property type="evidence" value="ECO:0007669"/>
    <property type="project" value="UniProtKB-SubCell"/>
</dbReference>
<evidence type="ECO:0000259" key="7">
    <source>
        <dbReference type="Pfam" id="PF00892"/>
    </source>
</evidence>
<feature type="transmembrane region" description="Helical" evidence="6">
    <location>
        <begin position="77"/>
        <end position="110"/>
    </location>
</feature>
<organism evidence="8">
    <name type="scientific">Chitinibacter mangrovi</name>
    <dbReference type="NCBI Taxonomy" id="3153927"/>
    <lineage>
        <taxon>Bacteria</taxon>
        <taxon>Pseudomonadati</taxon>
        <taxon>Pseudomonadota</taxon>
        <taxon>Betaproteobacteria</taxon>
        <taxon>Neisseriales</taxon>
        <taxon>Chitinibacteraceae</taxon>
        <taxon>Chitinibacter</taxon>
    </lineage>
</organism>
<feature type="transmembrane region" description="Helical" evidence="6">
    <location>
        <begin position="288"/>
        <end position="305"/>
    </location>
</feature>
<evidence type="ECO:0000256" key="1">
    <source>
        <dbReference type="ARBA" id="ARBA00004141"/>
    </source>
</evidence>
<dbReference type="InterPro" id="IPR050638">
    <property type="entry name" value="AA-Vitamin_Transporters"/>
</dbReference>
<dbReference type="InterPro" id="IPR037185">
    <property type="entry name" value="EmrE-like"/>
</dbReference>
<comment type="subcellular location">
    <subcellularLocation>
        <location evidence="1">Membrane</location>
        <topology evidence="1">Multi-pass membrane protein</topology>
    </subcellularLocation>
</comment>
<name>A0AAU7F9Y2_9NEIS</name>
<feature type="transmembrane region" description="Helical" evidence="6">
    <location>
        <begin position="194"/>
        <end position="212"/>
    </location>
</feature>
<protein>
    <submittedName>
        <fullName evidence="8">DMT family transporter</fullName>
    </submittedName>
</protein>
<feature type="transmembrane region" description="Helical" evidence="6">
    <location>
        <begin position="153"/>
        <end position="173"/>
    </location>
</feature>
<gene>
    <name evidence="8" type="ORF">ABHF33_04335</name>
</gene>
<feature type="domain" description="EamA" evidence="7">
    <location>
        <begin position="3"/>
        <end position="111"/>
    </location>
</feature>
<feature type="transmembrane region" description="Helical" evidence="6">
    <location>
        <begin position="254"/>
        <end position="276"/>
    </location>
</feature>
<accession>A0AAU7F9Y2</accession>
<proteinExistence type="inferred from homology"/>
<evidence type="ECO:0000256" key="3">
    <source>
        <dbReference type="ARBA" id="ARBA00022692"/>
    </source>
</evidence>
<dbReference type="PANTHER" id="PTHR32322">
    <property type="entry name" value="INNER MEMBRANE TRANSPORTER"/>
    <property type="match status" value="1"/>
</dbReference>
<dbReference type="InterPro" id="IPR000620">
    <property type="entry name" value="EamA_dom"/>
</dbReference>
<dbReference type="SUPFAM" id="SSF103481">
    <property type="entry name" value="Multidrug resistance efflux transporter EmrE"/>
    <property type="match status" value="1"/>
</dbReference>
<keyword evidence="5 6" id="KW-0472">Membrane</keyword>
<comment type="similarity">
    <text evidence="2">Belongs to the EamA transporter family.</text>
</comment>
<feature type="transmembrane region" description="Helical" evidence="6">
    <location>
        <begin position="6"/>
        <end position="26"/>
    </location>
</feature>